<dbReference type="InterPro" id="IPR005135">
    <property type="entry name" value="Endo/exonuclease/phosphatase"/>
</dbReference>
<evidence type="ECO:0000313" key="5">
    <source>
        <dbReference type="Proteomes" id="UP000019229"/>
    </source>
</evidence>
<dbReference type="EMBL" id="CP007154">
    <property type="protein sequence ID" value="AHH45154.1"/>
    <property type="molecule type" value="Genomic_DNA"/>
</dbReference>
<reference evidence="4 5" key="1">
    <citation type="journal article" date="2014" name="Genome Announc.">
        <title>Complete Genome Sequence of Mycoplasma bovoculi Strain M165/69T (ATCC 29104).</title>
        <authorList>
            <person name="Calcutt M.J."/>
            <person name="Foecking M.F."/>
        </authorList>
    </citation>
    <scope>NUCLEOTIDE SEQUENCE [LARGE SCALE GENOMIC DNA]</scope>
    <source>
        <strain evidence="4">M165/69</strain>
    </source>
</reference>
<dbReference type="Proteomes" id="UP000019229">
    <property type="component" value="Chromosome"/>
</dbReference>
<dbReference type="SUPFAM" id="SSF56219">
    <property type="entry name" value="DNase I-like"/>
    <property type="match status" value="1"/>
</dbReference>
<dbReference type="Gene3D" id="3.60.10.10">
    <property type="entry name" value="Endonuclease/exonuclease/phosphatase"/>
    <property type="match status" value="1"/>
</dbReference>
<evidence type="ECO:0000313" key="4">
    <source>
        <dbReference type="EMBL" id="AHH45154.1"/>
    </source>
</evidence>
<feature type="domain" description="Endonuclease/exonuclease/phosphatase" evidence="3">
    <location>
        <begin position="74"/>
        <end position="363"/>
    </location>
</feature>
<protein>
    <submittedName>
        <fullName evidence="4">Membrane nuclease</fullName>
    </submittedName>
</protein>
<sequence>MKKIFKYIIITSLVIGVSVGIGFGVKYALHHNKQNFEGTLVNVSKTNNNNPTSDASKLPNSSNEETKSIRIGFWNVLNYVNKNNSAKSLAIADVINYNKADLVGLAEIKPESDGSIIVDYLNKLDPKAEWSQLTTDPEGKINQKERYTFLYKKSLLETVDFTSPKTNPYLIAKTDFEFARPVAAVKFQTKGDIKNDFTVALDHFDAPGPKKKRKGKDREKSSRFFSGQGEQEVQEGEHLIDALNYIDANDGPNNEIIFMGDTNIKGPNHSGVFASTLKTYKSLLTPDDLSSLKNTEIGYANSYDKIFYKGDLKTKDAKVFDLWSVFDKKIVNEATFAELKKQDDKENQLKNIISKIRTGISDHAPVFFTLELNKNDKD</sequence>
<dbReference type="Pfam" id="PF03372">
    <property type="entry name" value="Exo_endo_phos"/>
    <property type="match status" value="1"/>
</dbReference>
<dbReference type="AlphaFoldDB" id="W5USF8"/>
<dbReference type="NCBIfam" id="NF045851">
    <property type="entry name" value="mem_nucl_MnuA"/>
    <property type="match status" value="1"/>
</dbReference>
<dbReference type="HOGENOM" id="CLU_046842_0_0_14"/>
<organism evidence="4 5">
    <name type="scientific">Mesomycoplasma bovoculi M165/69</name>
    <dbReference type="NCBI Taxonomy" id="743966"/>
    <lineage>
        <taxon>Bacteria</taxon>
        <taxon>Bacillati</taxon>
        <taxon>Mycoplasmatota</taxon>
        <taxon>Mycoplasmoidales</taxon>
        <taxon>Metamycoplasmataceae</taxon>
        <taxon>Mesomycoplasma</taxon>
    </lineage>
</organism>
<accession>W5USF8</accession>
<evidence type="ECO:0000256" key="1">
    <source>
        <dbReference type="SAM" id="MobiDB-lite"/>
    </source>
</evidence>
<dbReference type="STRING" id="743966.MYB_00710"/>
<dbReference type="CDD" id="cd10283">
    <property type="entry name" value="MnuA_DNase1-like"/>
    <property type="match status" value="1"/>
</dbReference>
<dbReference type="InterPro" id="IPR036691">
    <property type="entry name" value="Endo/exonu/phosph_ase_sf"/>
</dbReference>
<feature type="region of interest" description="Disordered" evidence="1">
    <location>
        <begin position="208"/>
        <end position="228"/>
    </location>
</feature>
<dbReference type="OrthoDB" id="403989at2"/>
<dbReference type="GO" id="GO:0003824">
    <property type="term" value="F:catalytic activity"/>
    <property type="evidence" value="ECO:0007669"/>
    <property type="project" value="InterPro"/>
</dbReference>
<dbReference type="RefSeq" id="WP_022934952.1">
    <property type="nucleotide sequence ID" value="NZ_CP007154.1"/>
</dbReference>
<dbReference type="PANTHER" id="PTHR11371">
    <property type="entry name" value="DEOXYRIBONUCLEASE"/>
    <property type="match status" value="1"/>
</dbReference>
<evidence type="ECO:0000256" key="2">
    <source>
        <dbReference type="SAM" id="Phobius"/>
    </source>
</evidence>
<dbReference type="PATRIC" id="fig|743966.3.peg.140"/>
<name>W5USF8_9BACT</name>
<keyword evidence="5" id="KW-1185">Reference proteome</keyword>
<evidence type="ECO:0000259" key="3">
    <source>
        <dbReference type="Pfam" id="PF03372"/>
    </source>
</evidence>
<dbReference type="PANTHER" id="PTHR11371:SF31">
    <property type="entry name" value="EXTRACELLULAR NUCLEASE"/>
    <property type="match status" value="1"/>
</dbReference>
<feature type="transmembrane region" description="Helical" evidence="2">
    <location>
        <begin position="7"/>
        <end position="29"/>
    </location>
</feature>
<proteinExistence type="predicted"/>
<keyword evidence="2" id="KW-0472">Membrane</keyword>
<dbReference type="KEGG" id="mbc:MYB_00710"/>
<dbReference type="eggNOG" id="COG0737">
    <property type="taxonomic scope" value="Bacteria"/>
</dbReference>
<gene>
    <name evidence="4" type="primary">mnuA</name>
    <name evidence="4" type="ORF">MYB_00710</name>
</gene>
<keyword evidence="2" id="KW-1133">Transmembrane helix</keyword>
<keyword evidence="2" id="KW-0812">Transmembrane</keyword>